<evidence type="ECO:0000259" key="1">
    <source>
        <dbReference type="Pfam" id="PF01738"/>
    </source>
</evidence>
<dbReference type="InterPro" id="IPR051049">
    <property type="entry name" value="Dienelactone_hydrolase-like"/>
</dbReference>
<accession>A0A917BE70</accession>
<protein>
    <recommendedName>
        <fullName evidence="1">Dienelactone hydrolase domain-containing protein</fullName>
    </recommendedName>
</protein>
<dbReference type="SUPFAM" id="SSF53474">
    <property type="entry name" value="alpha/beta-Hydrolases"/>
    <property type="match status" value="1"/>
</dbReference>
<evidence type="ECO:0000313" key="3">
    <source>
        <dbReference type="Proteomes" id="UP000598775"/>
    </source>
</evidence>
<reference evidence="2 3" key="1">
    <citation type="journal article" date="2014" name="Int. J. Syst. Evol. Microbiol.">
        <title>Complete genome sequence of Corynebacterium casei LMG S-19264T (=DSM 44701T), isolated from a smear-ripened cheese.</title>
        <authorList>
            <consortium name="US DOE Joint Genome Institute (JGI-PGF)"/>
            <person name="Walter F."/>
            <person name="Albersmeier A."/>
            <person name="Kalinowski J."/>
            <person name="Ruckert C."/>
        </authorList>
    </citation>
    <scope>NUCLEOTIDE SEQUENCE [LARGE SCALE GENOMIC DNA]</scope>
    <source>
        <strain evidence="2 3">CGMCC 1.12976</strain>
    </source>
</reference>
<dbReference type="Proteomes" id="UP000598775">
    <property type="component" value="Unassembled WGS sequence"/>
</dbReference>
<dbReference type="PANTHER" id="PTHR46623:SF6">
    <property type="entry name" value="ALPHA_BETA-HYDROLASES SUPERFAMILY PROTEIN"/>
    <property type="match status" value="1"/>
</dbReference>
<dbReference type="AlphaFoldDB" id="A0A917BE70"/>
<dbReference type="RefSeq" id="WP_188680187.1">
    <property type="nucleotide sequence ID" value="NZ_BMGP01000006.1"/>
</dbReference>
<dbReference type="InterPro" id="IPR002925">
    <property type="entry name" value="Dienelactn_hydro"/>
</dbReference>
<dbReference type="PANTHER" id="PTHR46623">
    <property type="entry name" value="CARBOXYMETHYLENEBUTENOLIDASE-RELATED"/>
    <property type="match status" value="1"/>
</dbReference>
<dbReference type="Gene3D" id="3.40.50.1820">
    <property type="entry name" value="alpha/beta hydrolase"/>
    <property type="match status" value="1"/>
</dbReference>
<dbReference type="GO" id="GO:0016787">
    <property type="term" value="F:hydrolase activity"/>
    <property type="evidence" value="ECO:0007669"/>
    <property type="project" value="InterPro"/>
</dbReference>
<sequence length="227" mass="24168">MPEFIDIPSPSWPLTFGTPGNPSVVVVHDSFGRLPYLESYAQALANRNFYVVVPDLFNGLATIEAEGADELRGDIDIGFALATLEDAVELGRGHGFDGAPDASIRAHSTKVGVLGFEVGGWLALRLAQAGSVDAVVAYAAGLHDDEPGIVPCPVLVNFCDTGEWGAGFEADSFVSRLKEMGTPVNRHAYTGTTSFFANATLLDRLDKNAAALAFARSTYFLQEQLEG</sequence>
<organism evidence="2 3">
    <name type="scientific">Subtercola lobariae</name>
    <dbReference type="NCBI Taxonomy" id="1588641"/>
    <lineage>
        <taxon>Bacteria</taxon>
        <taxon>Bacillati</taxon>
        <taxon>Actinomycetota</taxon>
        <taxon>Actinomycetes</taxon>
        <taxon>Micrococcales</taxon>
        <taxon>Microbacteriaceae</taxon>
        <taxon>Subtercola</taxon>
    </lineage>
</organism>
<name>A0A917BE70_9MICO</name>
<feature type="domain" description="Dienelactone hydrolase" evidence="1">
    <location>
        <begin position="21"/>
        <end position="223"/>
    </location>
</feature>
<proteinExistence type="predicted"/>
<dbReference type="InterPro" id="IPR029058">
    <property type="entry name" value="AB_hydrolase_fold"/>
</dbReference>
<comment type="caution">
    <text evidence="2">The sequence shown here is derived from an EMBL/GenBank/DDBJ whole genome shotgun (WGS) entry which is preliminary data.</text>
</comment>
<dbReference type="EMBL" id="BMGP01000006">
    <property type="protein sequence ID" value="GGF37273.1"/>
    <property type="molecule type" value="Genomic_DNA"/>
</dbReference>
<keyword evidence="3" id="KW-1185">Reference proteome</keyword>
<evidence type="ECO:0000313" key="2">
    <source>
        <dbReference type="EMBL" id="GGF37273.1"/>
    </source>
</evidence>
<gene>
    <name evidence="2" type="ORF">GCM10011399_32770</name>
</gene>
<dbReference type="Pfam" id="PF01738">
    <property type="entry name" value="DLH"/>
    <property type="match status" value="1"/>
</dbReference>